<evidence type="ECO:0000313" key="3">
    <source>
        <dbReference type="EMBL" id="KAK8013796.1"/>
    </source>
</evidence>
<reference evidence="3 4" key="1">
    <citation type="submission" date="2023-01" db="EMBL/GenBank/DDBJ databases">
        <title>Analysis of 21 Apiospora genomes using comparative genomics revels a genus with tremendous synthesis potential of carbohydrate active enzymes and secondary metabolites.</title>
        <authorList>
            <person name="Sorensen T."/>
        </authorList>
    </citation>
    <scope>NUCLEOTIDE SEQUENCE [LARGE SCALE GENOMIC DNA]</scope>
    <source>
        <strain evidence="3 4">CBS 20057</strain>
    </source>
</reference>
<keyword evidence="1" id="KW-0479">Metal-binding</keyword>
<organism evidence="3 4">
    <name type="scientific">Apiospora marii</name>
    <dbReference type="NCBI Taxonomy" id="335849"/>
    <lineage>
        <taxon>Eukaryota</taxon>
        <taxon>Fungi</taxon>
        <taxon>Dikarya</taxon>
        <taxon>Ascomycota</taxon>
        <taxon>Pezizomycotina</taxon>
        <taxon>Sordariomycetes</taxon>
        <taxon>Xylariomycetidae</taxon>
        <taxon>Amphisphaeriales</taxon>
        <taxon>Apiosporaceae</taxon>
        <taxon>Apiospora</taxon>
    </lineage>
</organism>
<dbReference type="SUPFAM" id="SSF57667">
    <property type="entry name" value="beta-beta-alpha zinc fingers"/>
    <property type="match status" value="1"/>
</dbReference>
<comment type="caution">
    <text evidence="3">The sequence shown here is derived from an EMBL/GenBank/DDBJ whole genome shotgun (WGS) entry which is preliminary data.</text>
</comment>
<accession>A0ABR1RKK8</accession>
<keyword evidence="1" id="KW-0862">Zinc</keyword>
<sequence length="186" mass="21677">MLPSHALQQCSLADPMELWPALSLIPSYQLDQDCYAYSPFPRPMAETQPIDYSIRDMEVSTTMHIHIDTRTEAPACVFQSNISPKVSINKAQWRRNSLQEAQGRHEIKEDAGEDQIPLFNITKSLHVCNFLGCHARFKRREHLRRHKKTKHGLGPKVSCELCDKEFNRRDNRVKWGVVRLRLYHIN</sequence>
<proteinExistence type="predicted"/>
<gene>
    <name evidence="3" type="ORF">PG991_009389</name>
</gene>
<dbReference type="Proteomes" id="UP001396898">
    <property type="component" value="Unassembled WGS sequence"/>
</dbReference>
<evidence type="ECO:0000256" key="1">
    <source>
        <dbReference type="PROSITE-ProRule" id="PRU00042"/>
    </source>
</evidence>
<evidence type="ECO:0000259" key="2">
    <source>
        <dbReference type="PROSITE" id="PS50157"/>
    </source>
</evidence>
<dbReference type="InterPro" id="IPR036236">
    <property type="entry name" value="Znf_C2H2_sf"/>
</dbReference>
<dbReference type="PROSITE" id="PS50157">
    <property type="entry name" value="ZINC_FINGER_C2H2_2"/>
    <property type="match status" value="1"/>
</dbReference>
<keyword evidence="1" id="KW-0863">Zinc-finger</keyword>
<dbReference type="InterPro" id="IPR013087">
    <property type="entry name" value="Znf_C2H2_type"/>
</dbReference>
<dbReference type="EMBL" id="JAQQWI010000013">
    <property type="protein sequence ID" value="KAK8013796.1"/>
    <property type="molecule type" value="Genomic_DNA"/>
</dbReference>
<feature type="domain" description="C2H2-type" evidence="2">
    <location>
        <begin position="126"/>
        <end position="155"/>
    </location>
</feature>
<evidence type="ECO:0000313" key="4">
    <source>
        <dbReference type="Proteomes" id="UP001396898"/>
    </source>
</evidence>
<dbReference type="PROSITE" id="PS00028">
    <property type="entry name" value="ZINC_FINGER_C2H2_1"/>
    <property type="match status" value="1"/>
</dbReference>
<name>A0ABR1RKK8_9PEZI</name>
<dbReference type="Gene3D" id="3.30.160.60">
    <property type="entry name" value="Classic Zinc Finger"/>
    <property type="match status" value="1"/>
</dbReference>
<protein>
    <submittedName>
        <fullName evidence="3">C2H2 type zinc finger domain protein</fullName>
    </submittedName>
</protein>
<keyword evidence="4" id="KW-1185">Reference proteome</keyword>